<evidence type="ECO:0000259" key="4">
    <source>
        <dbReference type="Pfam" id="PF00557"/>
    </source>
</evidence>
<comment type="cofactor">
    <cofactor evidence="1">
        <name>Mn(2+)</name>
        <dbReference type="ChEBI" id="CHEBI:29035"/>
    </cofactor>
</comment>
<dbReference type="InterPro" id="IPR000587">
    <property type="entry name" value="Creatinase_N"/>
</dbReference>
<dbReference type="InterPro" id="IPR000994">
    <property type="entry name" value="Pept_M24"/>
</dbReference>
<comment type="caution">
    <text evidence="6">The sequence shown here is derived from an EMBL/GenBank/DDBJ whole genome shotgun (WGS) entry which is preliminary data.</text>
</comment>
<dbReference type="EMBL" id="AAUV01000053">
    <property type="protein sequence ID" value="EAV39334.1"/>
    <property type="molecule type" value="Genomic_DNA"/>
</dbReference>
<dbReference type="Gene3D" id="3.40.350.10">
    <property type="entry name" value="Creatinase/prolidase N-terminal domain"/>
    <property type="match status" value="1"/>
</dbReference>
<dbReference type="InterPro" id="IPR036005">
    <property type="entry name" value="Creatinase/aminopeptidase-like"/>
</dbReference>
<gene>
    <name evidence="6" type="primary">pepQ</name>
    <name evidence="6" type="ORF">OENOO_58038</name>
</gene>
<dbReference type="MEROPS" id="M24.006"/>
<dbReference type="Pfam" id="PF01321">
    <property type="entry name" value="Creatinase_N"/>
    <property type="match status" value="1"/>
</dbReference>
<accession>A0NJK8</accession>
<evidence type="ECO:0000256" key="1">
    <source>
        <dbReference type="ARBA" id="ARBA00001936"/>
    </source>
</evidence>
<protein>
    <submittedName>
        <fullName evidence="6">Proline dipeptidase, metallopeptidase M24 family</fullName>
    </submittedName>
</protein>
<reference evidence="6 7" key="1">
    <citation type="submission" date="2006-11" db="EMBL/GenBank/DDBJ databases">
        <authorList>
            <consortium name="Laboratoire de Microbiologie (Universite Bourgogne)"/>
            <consortium name="GENOME Express"/>
            <consortium name="UMR Oenologie Ampelologie (Universite Bordeaux 2)"/>
            <person name="Guzzo J."/>
        </authorList>
    </citation>
    <scope>NUCLEOTIDE SEQUENCE [LARGE SCALE GENOMIC DNA]</scope>
    <source>
        <strain evidence="6 7">ATCC BAA-1163</strain>
    </source>
</reference>
<dbReference type="PANTHER" id="PTHR46112">
    <property type="entry name" value="AMINOPEPTIDASE"/>
    <property type="match status" value="1"/>
</dbReference>
<evidence type="ECO:0000256" key="3">
    <source>
        <dbReference type="ARBA" id="ARBA00023211"/>
    </source>
</evidence>
<feature type="domain" description="Creatinase N-terminal" evidence="5">
    <location>
        <begin position="14"/>
        <end position="149"/>
    </location>
</feature>
<dbReference type="Gene3D" id="3.90.230.10">
    <property type="entry name" value="Creatinase/methionine aminopeptidase superfamily"/>
    <property type="match status" value="1"/>
</dbReference>
<organism evidence="6 7">
    <name type="scientific">Oenococcus oeni ATCC BAA-1163</name>
    <dbReference type="NCBI Taxonomy" id="379360"/>
    <lineage>
        <taxon>Bacteria</taxon>
        <taxon>Bacillati</taxon>
        <taxon>Bacillota</taxon>
        <taxon>Bacilli</taxon>
        <taxon>Lactobacillales</taxon>
        <taxon>Lactobacillaceae</taxon>
        <taxon>Oenococcus</taxon>
    </lineage>
</organism>
<dbReference type="PANTHER" id="PTHR46112:SF10">
    <property type="entry name" value="DIPEPTIDASE YKVY-RELATED"/>
    <property type="match status" value="1"/>
</dbReference>
<dbReference type="SUPFAM" id="SSF53092">
    <property type="entry name" value="Creatinase/prolidase N-terminal domain"/>
    <property type="match status" value="1"/>
</dbReference>
<comment type="similarity">
    <text evidence="2">Belongs to the peptidase M24B family.</text>
</comment>
<evidence type="ECO:0000256" key="2">
    <source>
        <dbReference type="ARBA" id="ARBA00008766"/>
    </source>
</evidence>
<sequence>MNYTRSMAKFNQTRLNKLQKTLVDKQIDFAFISDYKTIQYITGFGSNPYERILAMIVFADEDPFIFAPALEVEVVKSVGWPYDLYGYQDNEDGLEMIYDHIKERSANPKKIATEQGNLTLSRFNRLQAAFPDADYSFNLTPVIEHQRLIKDEDEIKKLEQAGRDADLAFEAGFKALEVGKTELQVAAKLEFATKNRNVPEMSFGTLVQTAEHAADPHGETSDLVLKNNSLVLFDLGTVYKGYISDASRTVALGTPTDHMREVHQVVLEAQLAAQAAVKPGITAASLDKIARDIIEKAGYGKYFIHRLGHGMGMSEHEYPSIMQGDDLVLEPGMCFSLEPGVYIPGDLGVRIEDCVHVTENGCQPFTHMDKKLQLF</sequence>
<name>A0NJK8_OENOE</name>
<dbReference type="CDD" id="cd01092">
    <property type="entry name" value="APP-like"/>
    <property type="match status" value="1"/>
</dbReference>
<dbReference type="AlphaFoldDB" id="A0NJK8"/>
<dbReference type="HOGENOM" id="CLU_017266_4_2_9"/>
<feature type="domain" description="Peptidase M24" evidence="4">
    <location>
        <begin position="157"/>
        <end position="359"/>
    </location>
</feature>
<dbReference type="SUPFAM" id="SSF55920">
    <property type="entry name" value="Creatinase/aminopeptidase"/>
    <property type="match status" value="1"/>
</dbReference>
<dbReference type="Pfam" id="PF00557">
    <property type="entry name" value="Peptidase_M24"/>
    <property type="match status" value="1"/>
</dbReference>
<dbReference type="InterPro" id="IPR029149">
    <property type="entry name" value="Creatin/AminoP/Spt16_N"/>
</dbReference>
<evidence type="ECO:0000259" key="5">
    <source>
        <dbReference type="Pfam" id="PF01321"/>
    </source>
</evidence>
<evidence type="ECO:0000313" key="6">
    <source>
        <dbReference type="EMBL" id="EAV39334.1"/>
    </source>
</evidence>
<proteinExistence type="inferred from homology"/>
<keyword evidence="3" id="KW-0464">Manganese</keyword>
<dbReference type="InterPro" id="IPR050659">
    <property type="entry name" value="Peptidase_M24B"/>
</dbReference>
<dbReference type="Proteomes" id="UP000003346">
    <property type="component" value="Unassembled WGS sequence"/>
</dbReference>
<evidence type="ECO:0000313" key="7">
    <source>
        <dbReference type="Proteomes" id="UP000003346"/>
    </source>
</evidence>